<evidence type="ECO:0000256" key="2">
    <source>
        <dbReference type="ARBA" id="ARBA00022729"/>
    </source>
</evidence>
<feature type="chain" id="PRO_5046216378" evidence="5">
    <location>
        <begin position="20"/>
        <end position="416"/>
    </location>
</feature>
<feature type="compositionally biased region" description="Polar residues" evidence="4">
    <location>
        <begin position="348"/>
        <end position="360"/>
    </location>
</feature>
<feature type="compositionally biased region" description="Low complexity" evidence="4">
    <location>
        <begin position="361"/>
        <end position="389"/>
    </location>
</feature>
<evidence type="ECO:0000256" key="3">
    <source>
        <dbReference type="ARBA" id="ARBA00023180"/>
    </source>
</evidence>
<dbReference type="Pfam" id="PF12454">
    <property type="entry name" value="Ecm33"/>
    <property type="match status" value="1"/>
</dbReference>
<dbReference type="PANTHER" id="PTHR31018">
    <property type="entry name" value="SPORULATION-SPECIFIC PROTEIN-RELATED"/>
    <property type="match status" value="1"/>
</dbReference>
<proteinExistence type="predicted"/>
<gene>
    <name evidence="6" type="primary">ecm33</name>
    <name evidence="6" type="ORF">SEPCBS57363_004677</name>
</gene>
<feature type="signal peptide" evidence="5">
    <location>
        <begin position="1"/>
        <end position="19"/>
    </location>
</feature>
<protein>
    <submittedName>
        <fullName evidence="6">Cell wall protein Ecm33</fullName>
    </submittedName>
</protein>
<keyword evidence="7" id="KW-1185">Reference proteome</keyword>
<keyword evidence="3" id="KW-0325">Glycoprotein</keyword>
<evidence type="ECO:0000256" key="5">
    <source>
        <dbReference type="SAM" id="SignalP"/>
    </source>
</evidence>
<dbReference type="SUPFAM" id="SSF52058">
    <property type="entry name" value="L domain-like"/>
    <property type="match status" value="2"/>
</dbReference>
<comment type="caution">
    <text evidence="6">The sequence shown here is derived from an EMBL/GenBank/DDBJ whole genome shotgun (WGS) entry which is preliminary data.</text>
</comment>
<dbReference type="InterPro" id="IPR051648">
    <property type="entry name" value="CWI-Assembly_Regulator"/>
</dbReference>
<name>A0ABP0DTA9_9PEZI</name>
<comment type="subcellular location">
    <subcellularLocation>
        <location evidence="1">Cell envelope</location>
    </subcellularLocation>
</comment>
<evidence type="ECO:0000256" key="1">
    <source>
        <dbReference type="ARBA" id="ARBA00004196"/>
    </source>
</evidence>
<sequence length="416" mass="42609">MFSKLILPALAATAGLATAAKSASDPCKQTTFTVNSQADISNLLSCTTLTGDVVIGNQTDATLDFTGINVIDGDLTLLNNNMVSTLKSSSTTKITGAFHLQNLTTLSTLAFTELTSVGSINWVSLTAIDVLTFTAGIKTAENIVVSDTFLSNLDGLDVVSAGTIDINNNHRLVTYTSSLANLTNLLNINANGLNLQVSFPDLIWIADMTISNVSSFSVPALRTVNGSMRFDSNFFTTFNAPNLTSTTTGDVSFVSNAQLKNITLPQLTSIGGGFLIANNTAQDQINGFGKLKTVGGAINMRGNFTDIELPALNDVKGAFDIVSTGDISDSCATFKKLAPSSQGGNGDIQGSYTCQSNNAQANSNPTATGSSSGSSSTGSSSSGSGSGNKGSAAAGISVNSLAVLGLAGVAVIAQML</sequence>
<dbReference type="Proteomes" id="UP001642501">
    <property type="component" value="Unassembled WGS sequence"/>
</dbReference>
<keyword evidence="2 5" id="KW-0732">Signal</keyword>
<evidence type="ECO:0000256" key="4">
    <source>
        <dbReference type="SAM" id="MobiDB-lite"/>
    </source>
</evidence>
<feature type="region of interest" description="Disordered" evidence="4">
    <location>
        <begin position="339"/>
        <end position="389"/>
    </location>
</feature>
<accession>A0ABP0DTA9</accession>
<organism evidence="6 7">
    <name type="scientific">Sporothrix epigloea</name>
    <dbReference type="NCBI Taxonomy" id="1892477"/>
    <lineage>
        <taxon>Eukaryota</taxon>
        <taxon>Fungi</taxon>
        <taxon>Dikarya</taxon>
        <taxon>Ascomycota</taxon>
        <taxon>Pezizomycotina</taxon>
        <taxon>Sordariomycetes</taxon>
        <taxon>Sordariomycetidae</taxon>
        <taxon>Ophiostomatales</taxon>
        <taxon>Ophiostomataceae</taxon>
        <taxon>Sporothrix</taxon>
    </lineage>
</organism>
<evidence type="ECO:0000313" key="6">
    <source>
        <dbReference type="EMBL" id="CAK7271548.1"/>
    </source>
</evidence>
<dbReference type="PANTHER" id="PTHR31018:SF3">
    <property type="entry name" value="RECEPTOR PROTEIN-TYROSINE KINASE"/>
    <property type="match status" value="1"/>
</dbReference>
<reference evidence="6 7" key="1">
    <citation type="submission" date="2024-01" db="EMBL/GenBank/DDBJ databases">
        <authorList>
            <person name="Allen C."/>
            <person name="Tagirdzhanova G."/>
        </authorList>
    </citation>
    <scope>NUCLEOTIDE SEQUENCE [LARGE SCALE GENOMIC DNA]</scope>
    <source>
        <strain evidence="6 7">CBS 573.63</strain>
    </source>
</reference>
<dbReference type="EMBL" id="CAWUOM010000090">
    <property type="protein sequence ID" value="CAK7271548.1"/>
    <property type="molecule type" value="Genomic_DNA"/>
</dbReference>
<evidence type="ECO:0000313" key="7">
    <source>
        <dbReference type="Proteomes" id="UP001642501"/>
    </source>
</evidence>